<protein>
    <submittedName>
        <fullName evidence="1">Uncharacterized protein</fullName>
    </submittedName>
</protein>
<dbReference type="EMBL" id="CP045904">
    <property type="protein sequence ID" value="QQP35955.1"/>
    <property type="molecule type" value="Genomic_DNA"/>
</dbReference>
<sequence>MKSVHIGVISFNVTSVVGDDGLDTTSDAGAALLDILLGQVVPGLDNGLL</sequence>
<keyword evidence="2" id="KW-1185">Reference proteome</keyword>
<evidence type="ECO:0000313" key="2">
    <source>
        <dbReference type="Proteomes" id="UP000595437"/>
    </source>
</evidence>
<accession>A0A7T8GR13</accession>
<dbReference type="Proteomes" id="UP000595437">
    <property type="component" value="Chromosome 15"/>
</dbReference>
<name>A0A7T8GR13_CALRO</name>
<proteinExistence type="predicted"/>
<gene>
    <name evidence="1" type="ORF">FKW44_020912</name>
</gene>
<evidence type="ECO:0000313" key="1">
    <source>
        <dbReference type="EMBL" id="QQP35955.1"/>
    </source>
</evidence>
<organism evidence="1 2">
    <name type="scientific">Caligus rogercresseyi</name>
    <name type="common">Sea louse</name>
    <dbReference type="NCBI Taxonomy" id="217165"/>
    <lineage>
        <taxon>Eukaryota</taxon>
        <taxon>Metazoa</taxon>
        <taxon>Ecdysozoa</taxon>
        <taxon>Arthropoda</taxon>
        <taxon>Crustacea</taxon>
        <taxon>Multicrustacea</taxon>
        <taxon>Hexanauplia</taxon>
        <taxon>Copepoda</taxon>
        <taxon>Siphonostomatoida</taxon>
        <taxon>Caligidae</taxon>
        <taxon>Caligus</taxon>
    </lineage>
</organism>
<dbReference type="AlphaFoldDB" id="A0A7T8GR13"/>
<reference evidence="2" key="1">
    <citation type="submission" date="2021-01" db="EMBL/GenBank/DDBJ databases">
        <title>Caligus Genome Assembly.</title>
        <authorList>
            <person name="Gallardo-Escarate C."/>
        </authorList>
    </citation>
    <scope>NUCLEOTIDE SEQUENCE [LARGE SCALE GENOMIC DNA]</scope>
</reference>